<dbReference type="RefSeq" id="WP_249249546.1">
    <property type="nucleotide sequence ID" value="NZ_JAKIKT010000005.1"/>
</dbReference>
<protein>
    <submittedName>
        <fullName evidence="2">DUF2987 domain-containing protein</fullName>
    </submittedName>
</protein>
<feature type="chain" id="PRO_5045091326" evidence="1">
    <location>
        <begin position="24"/>
        <end position="213"/>
    </location>
</feature>
<dbReference type="EMBL" id="JAKIKT010000005">
    <property type="protein sequence ID" value="MCL2914912.1"/>
    <property type="molecule type" value="Genomic_DNA"/>
</dbReference>
<dbReference type="Pfam" id="PF11205">
    <property type="entry name" value="DUF2987"/>
    <property type="match status" value="1"/>
</dbReference>
<proteinExistence type="predicted"/>
<feature type="signal peptide" evidence="1">
    <location>
        <begin position="1"/>
        <end position="23"/>
    </location>
</feature>
<gene>
    <name evidence="2" type="ORF">L2725_14180</name>
</gene>
<dbReference type="InterPro" id="IPR021370">
    <property type="entry name" value="DUF2987"/>
</dbReference>
<sequence length="213" mass="24131">MRFTRLSSLALLGSVFVSSNLIAGEVSLRYEDFYSRMKVMHKENYQLIELTFSVPQTQGCKIEKANISTERSTVPLSFTKAQRLYLPYDVELKQQRALVNLQVDGESANCGLAVQIRAKSPKAEYDQATLKQIYSEMDEMQGAMKGFPMKYFHDAIQGLRFTLPADTRVVLEQDKGYEEFTVSGNWSLSAEQIEQSKSLTFSAVPDVISPWVE</sequence>
<keyword evidence="1" id="KW-0732">Signal</keyword>
<reference evidence="2 3" key="1">
    <citation type="submission" date="2022-01" db="EMBL/GenBank/DDBJ databases">
        <title>Whole genome-based taxonomy of the Shewanellaceae.</title>
        <authorList>
            <person name="Martin-Rodriguez A.J."/>
        </authorList>
    </citation>
    <scope>NUCLEOTIDE SEQUENCE [LARGE SCALE GENOMIC DNA]</scope>
    <source>
        <strain evidence="2 3">DSM 21332</strain>
    </source>
</reference>
<dbReference type="Proteomes" id="UP001202831">
    <property type="component" value="Unassembled WGS sequence"/>
</dbReference>
<evidence type="ECO:0000313" key="3">
    <source>
        <dbReference type="Proteomes" id="UP001202831"/>
    </source>
</evidence>
<evidence type="ECO:0000256" key="1">
    <source>
        <dbReference type="SAM" id="SignalP"/>
    </source>
</evidence>
<organism evidence="2 3">
    <name type="scientific">Shewanella corallii</name>
    <dbReference type="NCBI Taxonomy" id="560080"/>
    <lineage>
        <taxon>Bacteria</taxon>
        <taxon>Pseudomonadati</taxon>
        <taxon>Pseudomonadota</taxon>
        <taxon>Gammaproteobacteria</taxon>
        <taxon>Alteromonadales</taxon>
        <taxon>Shewanellaceae</taxon>
        <taxon>Shewanella</taxon>
    </lineage>
</organism>
<evidence type="ECO:0000313" key="2">
    <source>
        <dbReference type="EMBL" id="MCL2914912.1"/>
    </source>
</evidence>
<name>A0ABT0N976_9GAMM</name>
<keyword evidence="3" id="KW-1185">Reference proteome</keyword>
<comment type="caution">
    <text evidence="2">The sequence shown here is derived from an EMBL/GenBank/DDBJ whole genome shotgun (WGS) entry which is preliminary data.</text>
</comment>
<accession>A0ABT0N976</accession>